<evidence type="ECO:0000313" key="3">
    <source>
        <dbReference type="Proteomes" id="UP000240883"/>
    </source>
</evidence>
<proteinExistence type="predicted"/>
<accession>A0A2T2P498</accession>
<evidence type="ECO:0000313" key="2">
    <source>
        <dbReference type="EMBL" id="PSN72504.1"/>
    </source>
</evidence>
<sequence>MACRPPFTSLPPSWWPACLSFDTQRRIASLFLAWFFGPVLFLPSHLLFFPGLGGRASKSLAWVGLVEGIVISGQLVA</sequence>
<protein>
    <submittedName>
        <fullName evidence="2">Uncharacterized protein</fullName>
    </submittedName>
</protein>
<reference evidence="2 3" key="1">
    <citation type="journal article" date="2018" name="Front. Microbiol.">
        <title>Genome-Wide Analysis of Corynespora cassiicola Leaf Fall Disease Putative Effectors.</title>
        <authorList>
            <person name="Lopez D."/>
            <person name="Ribeiro S."/>
            <person name="Label P."/>
            <person name="Fumanal B."/>
            <person name="Venisse J.S."/>
            <person name="Kohler A."/>
            <person name="de Oliveira R.R."/>
            <person name="Labutti K."/>
            <person name="Lipzen A."/>
            <person name="Lail K."/>
            <person name="Bauer D."/>
            <person name="Ohm R.A."/>
            <person name="Barry K.W."/>
            <person name="Spatafora J."/>
            <person name="Grigoriev I.V."/>
            <person name="Martin F.M."/>
            <person name="Pujade-Renaud V."/>
        </authorList>
    </citation>
    <scope>NUCLEOTIDE SEQUENCE [LARGE SCALE GENOMIC DNA]</scope>
    <source>
        <strain evidence="2 3">Philippines</strain>
    </source>
</reference>
<feature type="transmembrane region" description="Helical" evidence="1">
    <location>
        <begin position="27"/>
        <end position="49"/>
    </location>
</feature>
<keyword evidence="3" id="KW-1185">Reference proteome</keyword>
<gene>
    <name evidence="2" type="ORF">BS50DRAFT_253335</name>
</gene>
<keyword evidence="1" id="KW-0812">Transmembrane</keyword>
<name>A0A2T2P498_CORCC</name>
<keyword evidence="1" id="KW-0472">Membrane</keyword>
<dbReference type="EMBL" id="KZ678130">
    <property type="protein sequence ID" value="PSN72504.1"/>
    <property type="molecule type" value="Genomic_DNA"/>
</dbReference>
<organism evidence="2 3">
    <name type="scientific">Corynespora cassiicola Philippines</name>
    <dbReference type="NCBI Taxonomy" id="1448308"/>
    <lineage>
        <taxon>Eukaryota</taxon>
        <taxon>Fungi</taxon>
        <taxon>Dikarya</taxon>
        <taxon>Ascomycota</taxon>
        <taxon>Pezizomycotina</taxon>
        <taxon>Dothideomycetes</taxon>
        <taxon>Pleosporomycetidae</taxon>
        <taxon>Pleosporales</taxon>
        <taxon>Corynesporascaceae</taxon>
        <taxon>Corynespora</taxon>
    </lineage>
</organism>
<dbReference type="Proteomes" id="UP000240883">
    <property type="component" value="Unassembled WGS sequence"/>
</dbReference>
<keyword evidence="1" id="KW-1133">Transmembrane helix</keyword>
<evidence type="ECO:0000256" key="1">
    <source>
        <dbReference type="SAM" id="Phobius"/>
    </source>
</evidence>
<dbReference type="AlphaFoldDB" id="A0A2T2P498"/>